<dbReference type="Proteomes" id="UP000319908">
    <property type="component" value="Unassembled WGS sequence"/>
</dbReference>
<feature type="signal peptide" evidence="2">
    <location>
        <begin position="1"/>
        <end position="38"/>
    </location>
</feature>
<dbReference type="EMBL" id="SJPU01000004">
    <property type="protein sequence ID" value="TWU10152.1"/>
    <property type="molecule type" value="Genomic_DNA"/>
</dbReference>
<dbReference type="RefSeq" id="WP_302120422.1">
    <property type="nucleotide sequence ID" value="NZ_SJPU01000004.1"/>
</dbReference>
<keyword evidence="4" id="KW-1185">Reference proteome</keyword>
<protein>
    <recommendedName>
        <fullName evidence="5">Caspase domain protein</fullName>
    </recommendedName>
</protein>
<reference evidence="3 4" key="1">
    <citation type="journal article" date="2020" name="Antonie Van Leeuwenhoek">
        <title>Rhodopirellula heiligendammensis sp. nov., Rhodopirellula pilleata sp. nov., and Rhodopirellula solitaria sp. nov. isolated from natural or artificial marine surfaces in Northern Germany and California, USA, and emended description of the genus Rhodopirellula.</title>
        <authorList>
            <person name="Kallscheuer N."/>
            <person name="Wiegand S."/>
            <person name="Jogler M."/>
            <person name="Boedeker C."/>
            <person name="Peeters S.H."/>
            <person name="Rast P."/>
            <person name="Heuer A."/>
            <person name="Jetten M.S.M."/>
            <person name="Rohde M."/>
            <person name="Jogler C."/>
        </authorList>
    </citation>
    <scope>NUCLEOTIDE SEQUENCE [LARGE SCALE GENOMIC DNA]</scope>
    <source>
        <strain evidence="3 4">Poly21</strain>
    </source>
</reference>
<feature type="coiled-coil region" evidence="1">
    <location>
        <begin position="296"/>
        <end position="323"/>
    </location>
</feature>
<name>A0A5C6BEI4_9BACT</name>
<comment type="caution">
    <text evidence="3">The sequence shown here is derived from an EMBL/GenBank/DDBJ whole genome shotgun (WGS) entry which is preliminary data.</text>
</comment>
<keyword evidence="2" id="KW-0732">Signal</keyword>
<organism evidence="3 4">
    <name type="scientific">Allorhodopirellula heiligendammensis</name>
    <dbReference type="NCBI Taxonomy" id="2714739"/>
    <lineage>
        <taxon>Bacteria</taxon>
        <taxon>Pseudomonadati</taxon>
        <taxon>Planctomycetota</taxon>
        <taxon>Planctomycetia</taxon>
        <taxon>Pirellulales</taxon>
        <taxon>Pirellulaceae</taxon>
        <taxon>Allorhodopirellula</taxon>
    </lineage>
</organism>
<sequence>MHTKPAAHHPAMRRAISIHSLTLLTTFCLLTFTYRADAAETEQTPAVPQADMVIVVGASGTPEYGEQFSDWAATWREVSENAAASTITIGESGFDDSDDRTLLHETMKTASTQSDQPLWVVLIGHGTFSQNTAKFNLRGPDVSAADFALWLQDAQRPVVIINCASSSGPFINQLSGPNRIIVTATKSGTEQNFARFGEFIAKAIASPDSDLDHDDEVSIQEAFLRASAETQQFYKTAGRISTEHALIDDNADARGTPATMFRGTRPIAKAKDNTPLDGRAASRQTLAPSNTRLPFTQSELAQRDDLEAQLEQLRQQKLTLDAAAYRAKLEPVMIQLAKLYQAAEQRRNDHQ</sequence>
<keyword evidence="1" id="KW-0175">Coiled coil</keyword>
<evidence type="ECO:0000313" key="3">
    <source>
        <dbReference type="EMBL" id="TWU10152.1"/>
    </source>
</evidence>
<evidence type="ECO:0000256" key="1">
    <source>
        <dbReference type="SAM" id="Coils"/>
    </source>
</evidence>
<evidence type="ECO:0000313" key="4">
    <source>
        <dbReference type="Proteomes" id="UP000319908"/>
    </source>
</evidence>
<feature type="chain" id="PRO_5023140976" description="Caspase domain protein" evidence="2">
    <location>
        <begin position="39"/>
        <end position="351"/>
    </location>
</feature>
<evidence type="ECO:0000256" key="2">
    <source>
        <dbReference type="SAM" id="SignalP"/>
    </source>
</evidence>
<gene>
    <name evidence="3" type="ORF">Poly21_51210</name>
</gene>
<evidence type="ECO:0008006" key="5">
    <source>
        <dbReference type="Google" id="ProtNLM"/>
    </source>
</evidence>
<proteinExistence type="predicted"/>
<accession>A0A5C6BEI4</accession>
<dbReference type="AlphaFoldDB" id="A0A5C6BEI4"/>